<dbReference type="Proteomes" id="UP001210925">
    <property type="component" value="Unassembled WGS sequence"/>
</dbReference>
<dbReference type="EMBL" id="JADGKB010000299">
    <property type="protein sequence ID" value="KAJ3250154.1"/>
    <property type="molecule type" value="Genomic_DNA"/>
</dbReference>
<protein>
    <submittedName>
        <fullName evidence="1">Uncharacterized protein</fullName>
    </submittedName>
</protein>
<keyword evidence="2" id="KW-1185">Reference proteome</keyword>
<evidence type="ECO:0000313" key="1">
    <source>
        <dbReference type="EMBL" id="KAJ3250154.1"/>
    </source>
</evidence>
<accession>A0AAD5Y409</accession>
<name>A0AAD5Y409_9FUNG</name>
<dbReference type="AlphaFoldDB" id="A0AAD5Y409"/>
<proteinExistence type="predicted"/>
<reference evidence="1" key="1">
    <citation type="submission" date="2020-05" db="EMBL/GenBank/DDBJ databases">
        <title>Phylogenomic resolution of chytrid fungi.</title>
        <authorList>
            <person name="Stajich J.E."/>
            <person name="Amses K."/>
            <person name="Simmons R."/>
            <person name="Seto K."/>
            <person name="Myers J."/>
            <person name="Bonds A."/>
            <person name="Quandt C.A."/>
            <person name="Barry K."/>
            <person name="Liu P."/>
            <person name="Grigoriev I."/>
            <person name="Longcore J.E."/>
            <person name="James T.Y."/>
        </authorList>
    </citation>
    <scope>NUCLEOTIDE SEQUENCE</scope>
    <source>
        <strain evidence="1">PLAUS21</strain>
    </source>
</reference>
<evidence type="ECO:0000313" key="2">
    <source>
        <dbReference type="Proteomes" id="UP001210925"/>
    </source>
</evidence>
<organism evidence="1 2">
    <name type="scientific">Boothiomyces macroporosus</name>
    <dbReference type="NCBI Taxonomy" id="261099"/>
    <lineage>
        <taxon>Eukaryota</taxon>
        <taxon>Fungi</taxon>
        <taxon>Fungi incertae sedis</taxon>
        <taxon>Chytridiomycota</taxon>
        <taxon>Chytridiomycota incertae sedis</taxon>
        <taxon>Chytridiomycetes</taxon>
        <taxon>Rhizophydiales</taxon>
        <taxon>Terramycetaceae</taxon>
        <taxon>Boothiomyces</taxon>
    </lineage>
</organism>
<gene>
    <name evidence="1" type="ORF">HK103_003796</name>
</gene>
<feature type="non-terminal residue" evidence="1">
    <location>
        <position position="1"/>
    </location>
</feature>
<sequence length="291" mass="33780">MQKIYLKFLSLQKDDFITKIWDRYSSRLHKRAVLLPDETIVPCDEEVSITDIDKYMLIRKNKNNECISILDFATLRRLEAKDVPPQKEHLELIVLVYSTTLSKSAQFASYHEKYLAPSRRDRSGAAANVLVEELTERLRDSYGNRYNASGSTWRCWANYLIANFDQNEIDQAAEDLPPQHLIHLFRPTRNDYIREMDDIVERSRLTVDALDEIQAKADDLKTLLTETQRRYASLVDTIRIYRQTFVNLSNLPQTRLSHYDINNTSSVRANNLTVSEDVANSFESLVPDSPD</sequence>
<comment type="caution">
    <text evidence="1">The sequence shown here is derived from an EMBL/GenBank/DDBJ whole genome shotgun (WGS) entry which is preliminary data.</text>
</comment>